<dbReference type="CDD" id="cd06223">
    <property type="entry name" value="PRTases_typeI"/>
    <property type="match status" value="1"/>
</dbReference>
<keyword evidence="2" id="KW-0328">Glycosyltransferase</keyword>
<keyword evidence="2" id="KW-0808">Transferase</keyword>
<dbReference type="Proteomes" id="UP000477849">
    <property type="component" value="Unassembled WGS sequence"/>
</dbReference>
<dbReference type="InterPro" id="IPR029057">
    <property type="entry name" value="PRTase-like"/>
</dbReference>
<gene>
    <name evidence="2" type="ORF">G6N76_23970</name>
</gene>
<accession>A0A6M1RY08</accession>
<evidence type="ECO:0000313" key="2">
    <source>
        <dbReference type="EMBL" id="NGO66724.1"/>
    </source>
</evidence>
<dbReference type="RefSeq" id="WP_163898198.1">
    <property type="nucleotide sequence ID" value="NZ_CP048425.1"/>
</dbReference>
<name>A0A6M1RY08_9HYPH</name>
<feature type="domain" description="Phosphoribosyltransferase" evidence="1">
    <location>
        <begin position="10"/>
        <end position="171"/>
    </location>
</feature>
<reference evidence="2 3" key="1">
    <citation type="submission" date="2020-02" db="EMBL/GenBank/DDBJ databases">
        <title>Genome sequence of the type strain CCBAU10050 of Rhizobium daejeonense.</title>
        <authorList>
            <person name="Gao J."/>
            <person name="Sun J."/>
        </authorList>
    </citation>
    <scope>NUCLEOTIDE SEQUENCE [LARGE SCALE GENOMIC DNA]</scope>
    <source>
        <strain evidence="2 3">CCBAU10050</strain>
    </source>
</reference>
<dbReference type="EMBL" id="JAAKZH010000015">
    <property type="protein sequence ID" value="NGO66724.1"/>
    <property type="molecule type" value="Genomic_DNA"/>
</dbReference>
<dbReference type="Gene3D" id="3.30.1310.20">
    <property type="entry name" value="PRTase-like"/>
    <property type="match status" value="1"/>
</dbReference>
<dbReference type="InterPro" id="IPR000836">
    <property type="entry name" value="PRTase_dom"/>
</dbReference>
<evidence type="ECO:0000313" key="3">
    <source>
        <dbReference type="Proteomes" id="UP000477849"/>
    </source>
</evidence>
<dbReference type="SUPFAM" id="SSF53271">
    <property type="entry name" value="PRTase-like"/>
    <property type="match status" value="1"/>
</dbReference>
<protein>
    <submittedName>
        <fullName evidence="2">Phosphoribosyltransferase</fullName>
    </submittedName>
</protein>
<evidence type="ECO:0000259" key="1">
    <source>
        <dbReference type="Pfam" id="PF00156"/>
    </source>
</evidence>
<dbReference type="Pfam" id="PF00156">
    <property type="entry name" value="Pribosyltran"/>
    <property type="match status" value="1"/>
</dbReference>
<keyword evidence="3" id="KW-1185">Reference proteome</keyword>
<proteinExistence type="predicted"/>
<dbReference type="GO" id="GO:0016757">
    <property type="term" value="F:glycosyltransferase activity"/>
    <property type="evidence" value="ECO:0007669"/>
    <property type="project" value="UniProtKB-KW"/>
</dbReference>
<dbReference type="Gene3D" id="3.40.50.2020">
    <property type="match status" value="1"/>
</dbReference>
<organism evidence="2 3">
    <name type="scientific">Rhizobium daejeonense</name>
    <dbReference type="NCBI Taxonomy" id="240521"/>
    <lineage>
        <taxon>Bacteria</taxon>
        <taxon>Pseudomonadati</taxon>
        <taxon>Pseudomonadota</taxon>
        <taxon>Alphaproteobacteria</taxon>
        <taxon>Hyphomicrobiales</taxon>
        <taxon>Rhizobiaceae</taxon>
        <taxon>Rhizobium/Agrobacterium group</taxon>
        <taxon>Rhizobium</taxon>
    </lineage>
</organism>
<sequence length="222" mass="24144">MPFLNRSEAGRRLAEALRDYAGLPVVVFALPRGGLPVALEVAKVLRVPLELALVRKVGLPFYPELAMGAVIDGKTPAVIRNEGVIATNGISEDDFLACCERELEEIKRRRHLYLGDRPDKDIKGNIAIIIDDGLATGATMRAAIKGLRLRHPDRIVVAVPVSAVDVLDVVRREVDDIVCLETPAGFQAVGLHYRDFPQLTDQDVLDALTEAKAIAGGDHGER</sequence>
<comment type="caution">
    <text evidence="2">The sequence shown here is derived from an EMBL/GenBank/DDBJ whole genome shotgun (WGS) entry which is preliminary data.</text>
</comment>
<dbReference type="AlphaFoldDB" id="A0A6M1RY08"/>